<keyword evidence="3" id="KW-1185">Reference proteome</keyword>
<dbReference type="PANTHER" id="PTHR13847">
    <property type="entry name" value="SARCOSINE DEHYDROGENASE-RELATED"/>
    <property type="match status" value="1"/>
</dbReference>
<sequence length="488" mass="53594">MTATPSTPATGPLSFDRHEAEIDPECIRRSLAGARHTSYWLDTPLRPDPHPALDGSASCDLLVIGGGYTGLWTALQAKERDPQRSVILLEAERIGWAASGRNGGFCESSLVHGESNGEQHLPRENARLTELGEENLLELLETISRYNMDVELIKDGILTVATEDHQVPWLREEHAAHPDTLYLGPDQVRGWINSPDFKAGLYSETDGVLVHPAKLAWELARVCDEMGVQIHEHTRAEALAPVEGGLRVLTPSGQVQAERVALATNAFPSLLARHRLHTIPVYDYALMTEPLSPGQRAALGWEKLVGLSDMNNRFHYVRPTIDAEGGFRLLYGGYDALYHFGGRIRSSYDRSEATFEKLAAHFLGSFPQLGQVRFSHAWGGAIDTCSRFFAFFDSAYGGKVAYSAGYTGLGVGATRFGAKVMLDLLSGKPTELTGLEMVRRKPIPFPPEPAAWLGVKLMTGQLARADRNQGQRSLFLKAMDKLGMGFDS</sequence>
<gene>
    <name evidence="2" type="ORF">GcLGCM259_2327</name>
</gene>
<dbReference type="Gene3D" id="3.30.9.10">
    <property type="entry name" value="D-Amino Acid Oxidase, subunit A, domain 2"/>
    <property type="match status" value="1"/>
</dbReference>
<dbReference type="PANTHER" id="PTHR13847:SF281">
    <property type="entry name" value="FAD DEPENDENT OXIDOREDUCTASE DOMAIN-CONTAINING PROTEIN"/>
    <property type="match status" value="1"/>
</dbReference>
<dbReference type="GO" id="GO:0005737">
    <property type="term" value="C:cytoplasm"/>
    <property type="evidence" value="ECO:0007669"/>
    <property type="project" value="TreeGrafter"/>
</dbReference>
<reference evidence="2 3" key="1">
    <citation type="submission" date="2018-12" db="EMBL/GenBank/DDBJ databases">
        <title>Complete Genome Sequence of Glutamicibacter creatinolyticus strain LGCM259,isolated from an abscess of a 12-year-old mare in Italy.</title>
        <authorList>
            <person name="Santos R.G."/>
            <person name="Silva A.L."/>
            <person name="Seyffert N."/>
            <person name="Castro T.L.P."/>
            <person name="Attili A.R."/>
            <person name="Rifici C."/>
            <person name="Mazzullo G."/>
            <person name="Brenig B."/>
            <person name="Venanzi F."/>
            <person name="Azevedo V."/>
        </authorList>
    </citation>
    <scope>NUCLEOTIDE SEQUENCE [LARGE SCALE GENOMIC DNA]</scope>
    <source>
        <strain evidence="2 3">LGCM 259</strain>
    </source>
</reference>
<dbReference type="RefSeq" id="WP_342773558.1">
    <property type="nucleotide sequence ID" value="NZ_CP034412.1"/>
</dbReference>
<dbReference type="Gene3D" id="3.50.50.60">
    <property type="entry name" value="FAD/NAD(P)-binding domain"/>
    <property type="match status" value="1"/>
</dbReference>
<dbReference type="InterPro" id="IPR036188">
    <property type="entry name" value="FAD/NAD-bd_sf"/>
</dbReference>
<evidence type="ECO:0000259" key="1">
    <source>
        <dbReference type="Pfam" id="PF01266"/>
    </source>
</evidence>
<protein>
    <submittedName>
        <fullName evidence="2">FAD-dependent oxidoreductase</fullName>
    </submittedName>
</protein>
<accession>A0A5B7WXR6</accession>
<evidence type="ECO:0000313" key="2">
    <source>
        <dbReference type="EMBL" id="QCY48034.1"/>
    </source>
</evidence>
<dbReference type="SUPFAM" id="SSF51905">
    <property type="entry name" value="FAD/NAD(P)-binding domain"/>
    <property type="match status" value="1"/>
</dbReference>
<name>A0A5B7WXR6_9MICC</name>
<dbReference type="InterPro" id="IPR006076">
    <property type="entry name" value="FAD-dep_OxRdtase"/>
</dbReference>
<proteinExistence type="predicted"/>
<dbReference type="KEGG" id="gcr:GcLGCM259_2327"/>
<dbReference type="EMBL" id="CP034412">
    <property type="protein sequence ID" value="QCY48034.1"/>
    <property type="molecule type" value="Genomic_DNA"/>
</dbReference>
<dbReference type="Pfam" id="PF01266">
    <property type="entry name" value="DAO"/>
    <property type="match status" value="1"/>
</dbReference>
<feature type="domain" description="FAD dependent oxidoreductase" evidence="1">
    <location>
        <begin position="60"/>
        <end position="423"/>
    </location>
</feature>
<dbReference type="AlphaFoldDB" id="A0A5B7WXR6"/>
<evidence type="ECO:0000313" key="3">
    <source>
        <dbReference type="Proteomes" id="UP000307000"/>
    </source>
</evidence>
<organism evidence="2 3">
    <name type="scientific">Glutamicibacter creatinolyticus</name>
    <dbReference type="NCBI Taxonomy" id="162496"/>
    <lineage>
        <taxon>Bacteria</taxon>
        <taxon>Bacillati</taxon>
        <taxon>Actinomycetota</taxon>
        <taxon>Actinomycetes</taxon>
        <taxon>Micrococcales</taxon>
        <taxon>Micrococcaceae</taxon>
        <taxon>Glutamicibacter</taxon>
    </lineage>
</organism>
<dbReference type="Proteomes" id="UP000307000">
    <property type="component" value="Chromosome"/>
</dbReference>